<dbReference type="InterPro" id="IPR021833">
    <property type="entry name" value="DUF3425"/>
</dbReference>
<dbReference type="OrthoDB" id="3535998at2759"/>
<sequence>MRRNSNASNSCRIERKRAHDREAQRASRAKTKQYIAHLEKTIADLTEGSGDNHANYLAQHASQQSQEIDKLQGLVNKIRTLVQDTVKSEEDGLPEGNALSPSKTFSVMNWDAQSEDRCLMNDVTQPQSSNFKQAQEPRQAASSPRSLVVLGVDLYCEDSDEATYLLRLNELIEKLEKTPDNLSSLEEDQDILIRAITCGWDASERLHHFDIVWRFLRAFDEGLWHRAQPIERFAHFWNVRSTMLHKIQLKNQPRRKMATFMSTTVGQRSSSYPAIIDYFGWPQVRKHLLTTGLKQCTDRGVLAFTESFRFVWPWELRDAYKINKTTGMYSFSEAFLKSFNDISSFRLLANELVPFEVRPPSQTVPESNFADADEGDTSADDEFSHPEPTFGAAAAVAASEGEQVMHTEPSAQDWMATLASLHEAGRHEIQSVHALPIAPETSLALWGNTREPVGFF</sequence>
<dbReference type="Proteomes" id="UP000016931">
    <property type="component" value="Unassembled WGS sequence"/>
</dbReference>
<proteinExistence type="predicted"/>
<dbReference type="eggNOG" id="ENOG502SKDE">
    <property type="taxonomic scope" value="Eukaryota"/>
</dbReference>
<reference evidence="2 3" key="1">
    <citation type="journal article" date="2012" name="PLoS Pathog.">
        <title>Diverse lifestyles and strategies of plant pathogenesis encoded in the genomes of eighteen Dothideomycetes fungi.</title>
        <authorList>
            <person name="Ohm R.A."/>
            <person name="Feau N."/>
            <person name="Henrissat B."/>
            <person name="Schoch C.L."/>
            <person name="Horwitz B.A."/>
            <person name="Barry K.W."/>
            <person name="Condon B.J."/>
            <person name="Copeland A.C."/>
            <person name="Dhillon B."/>
            <person name="Glaser F."/>
            <person name="Hesse C.N."/>
            <person name="Kosti I."/>
            <person name="LaButti K."/>
            <person name="Lindquist E.A."/>
            <person name="Lucas S."/>
            <person name="Salamov A.A."/>
            <person name="Bradshaw R.E."/>
            <person name="Ciuffetti L."/>
            <person name="Hamelin R.C."/>
            <person name="Kema G.H.J."/>
            <person name="Lawrence C."/>
            <person name="Scott J.A."/>
            <person name="Spatafora J.W."/>
            <person name="Turgeon B.G."/>
            <person name="de Wit P.J.G.M."/>
            <person name="Zhong S."/>
            <person name="Goodwin S.B."/>
            <person name="Grigoriev I.V."/>
        </authorList>
    </citation>
    <scope>NUCLEOTIDE SEQUENCE [LARGE SCALE GENOMIC DNA]</scope>
    <source>
        <strain evidence="2 3">SO2202</strain>
    </source>
</reference>
<evidence type="ECO:0000313" key="2">
    <source>
        <dbReference type="EMBL" id="EMF08069.1"/>
    </source>
</evidence>
<dbReference type="AlphaFoldDB" id="M3ARG1"/>
<evidence type="ECO:0000256" key="1">
    <source>
        <dbReference type="SAM" id="MobiDB-lite"/>
    </source>
</evidence>
<keyword evidence="3" id="KW-1185">Reference proteome</keyword>
<feature type="compositionally biased region" description="Polar residues" evidence="1">
    <location>
        <begin position="1"/>
        <end position="11"/>
    </location>
</feature>
<evidence type="ECO:0000313" key="3">
    <source>
        <dbReference type="Proteomes" id="UP000016931"/>
    </source>
</evidence>
<dbReference type="CDD" id="cd14688">
    <property type="entry name" value="bZIP_YAP"/>
    <property type="match status" value="1"/>
</dbReference>
<dbReference type="PANTHER" id="PTHR37012:SF7">
    <property type="entry name" value="B-ZIP TRANSCRIPTION FACTOR (EUROFUNG)-RELATED"/>
    <property type="match status" value="1"/>
</dbReference>
<dbReference type="GO" id="GO:0003700">
    <property type="term" value="F:DNA-binding transcription factor activity"/>
    <property type="evidence" value="ECO:0007669"/>
    <property type="project" value="InterPro"/>
</dbReference>
<dbReference type="InterPro" id="IPR046347">
    <property type="entry name" value="bZIP_sf"/>
</dbReference>
<name>M3ARG1_SPHMS</name>
<dbReference type="Pfam" id="PF11905">
    <property type="entry name" value="DUF3425"/>
    <property type="match status" value="1"/>
</dbReference>
<dbReference type="OMA" id="FDIVWRF"/>
<feature type="compositionally biased region" description="Acidic residues" evidence="1">
    <location>
        <begin position="371"/>
        <end position="381"/>
    </location>
</feature>
<evidence type="ECO:0008006" key="4">
    <source>
        <dbReference type="Google" id="ProtNLM"/>
    </source>
</evidence>
<dbReference type="SUPFAM" id="SSF57959">
    <property type="entry name" value="Leucine zipper domain"/>
    <property type="match status" value="1"/>
</dbReference>
<feature type="region of interest" description="Disordered" evidence="1">
    <location>
        <begin position="359"/>
        <end position="382"/>
    </location>
</feature>
<organism evidence="2 3">
    <name type="scientific">Sphaerulina musiva (strain SO2202)</name>
    <name type="common">Poplar stem canker fungus</name>
    <name type="synonym">Septoria musiva</name>
    <dbReference type="NCBI Taxonomy" id="692275"/>
    <lineage>
        <taxon>Eukaryota</taxon>
        <taxon>Fungi</taxon>
        <taxon>Dikarya</taxon>
        <taxon>Ascomycota</taxon>
        <taxon>Pezizomycotina</taxon>
        <taxon>Dothideomycetes</taxon>
        <taxon>Dothideomycetidae</taxon>
        <taxon>Mycosphaerellales</taxon>
        <taxon>Mycosphaerellaceae</taxon>
        <taxon>Sphaerulina</taxon>
    </lineage>
</organism>
<feature type="region of interest" description="Disordered" evidence="1">
    <location>
        <begin position="1"/>
        <end position="30"/>
    </location>
</feature>
<dbReference type="EMBL" id="KB456272">
    <property type="protein sequence ID" value="EMF08069.1"/>
    <property type="molecule type" value="Genomic_DNA"/>
</dbReference>
<accession>M3ARG1</accession>
<dbReference type="PANTHER" id="PTHR37012">
    <property type="entry name" value="B-ZIP TRANSCRIPTION FACTOR (EUROFUNG)-RELATED"/>
    <property type="match status" value="1"/>
</dbReference>
<dbReference type="GeneID" id="27904537"/>
<dbReference type="RefSeq" id="XP_016756190.1">
    <property type="nucleotide sequence ID" value="XM_016907400.1"/>
</dbReference>
<dbReference type="HOGENOM" id="CLU_600154_0_0_1"/>
<gene>
    <name evidence="2" type="ORF">SEPMUDRAFT_152363</name>
</gene>
<protein>
    <recommendedName>
        <fullName evidence="4">BZIP domain-containing protein</fullName>
    </recommendedName>
</protein>
<dbReference type="Gene3D" id="1.20.5.170">
    <property type="match status" value="1"/>
</dbReference>